<reference evidence="2 3" key="1">
    <citation type="submission" date="2017-08" db="EMBL/GenBank/DDBJ databases">
        <title>Infants hospitalized years apart are colonized by the same room-sourced microbial strains.</title>
        <authorList>
            <person name="Brooks B."/>
            <person name="Olm M.R."/>
            <person name="Firek B.A."/>
            <person name="Baker R."/>
            <person name="Thomas B.C."/>
            <person name="Morowitz M.J."/>
            <person name="Banfield J.F."/>
        </authorList>
    </citation>
    <scope>NUCLEOTIDE SEQUENCE [LARGE SCALE GENOMIC DNA]</scope>
    <source>
        <strain evidence="2">S2_005_002_R2_34</strain>
    </source>
</reference>
<comment type="caution">
    <text evidence="2">The sequence shown here is derived from an EMBL/GenBank/DDBJ whole genome shotgun (WGS) entry which is preliminary data.</text>
</comment>
<gene>
    <name evidence="2" type="ORF">DI556_03365</name>
</gene>
<evidence type="ECO:0000313" key="3">
    <source>
        <dbReference type="Proteomes" id="UP000249185"/>
    </source>
</evidence>
<dbReference type="EMBL" id="QFPW01000002">
    <property type="protein sequence ID" value="PZQ51222.1"/>
    <property type="molecule type" value="Genomic_DNA"/>
</dbReference>
<sequence>MAAMNWPGPCSTTAWRAPKPSRWVTPTRPPSTTNMPIPDWAATNSVSPAAKRATAPKRRGRAISSAPGTGNLCSRRVPGTGSGFASASGSSPVSGTSSGAASRIGPVIAISSGGP</sequence>
<protein>
    <submittedName>
        <fullName evidence="2">Uncharacterized protein</fullName>
    </submittedName>
</protein>
<feature type="region of interest" description="Disordered" evidence="1">
    <location>
        <begin position="1"/>
        <end position="115"/>
    </location>
</feature>
<organism evidence="2 3">
    <name type="scientific">Rhodovulum sulfidophilum</name>
    <name type="common">Rhodobacter sulfidophilus</name>
    <dbReference type="NCBI Taxonomy" id="35806"/>
    <lineage>
        <taxon>Bacteria</taxon>
        <taxon>Pseudomonadati</taxon>
        <taxon>Pseudomonadota</taxon>
        <taxon>Alphaproteobacteria</taxon>
        <taxon>Rhodobacterales</taxon>
        <taxon>Paracoccaceae</taxon>
        <taxon>Rhodovulum</taxon>
    </lineage>
</organism>
<accession>A0A2W5NCJ5</accession>
<feature type="compositionally biased region" description="Low complexity" evidence="1">
    <location>
        <begin position="83"/>
        <end position="102"/>
    </location>
</feature>
<evidence type="ECO:0000256" key="1">
    <source>
        <dbReference type="SAM" id="MobiDB-lite"/>
    </source>
</evidence>
<dbReference type="Proteomes" id="UP000249185">
    <property type="component" value="Unassembled WGS sequence"/>
</dbReference>
<evidence type="ECO:0000313" key="2">
    <source>
        <dbReference type="EMBL" id="PZQ51222.1"/>
    </source>
</evidence>
<name>A0A2W5NCJ5_RHOSU</name>
<dbReference type="AlphaFoldDB" id="A0A2W5NCJ5"/>
<proteinExistence type="predicted"/>